<dbReference type="Proteomes" id="UP000572212">
    <property type="component" value="Unassembled WGS sequence"/>
</dbReference>
<name>A0A841RJJ4_9BACI</name>
<accession>A0A841RJJ4</accession>
<reference evidence="2 3" key="1">
    <citation type="submission" date="2020-08" db="EMBL/GenBank/DDBJ databases">
        <title>Genomic Encyclopedia of Type Strains, Phase IV (KMG-IV): sequencing the most valuable type-strain genomes for metagenomic binning, comparative biology and taxonomic classification.</title>
        <authorList>
            <person name="Goeker M."/>
        </authorList>
    </citation>
    <scope>NUCLEOTIDE SEQUENCE [LARGE SCALE GENOMIC DNA]</scope>
    <source>
        <strain evidence="2 3">DSM 11805</strain>
    </source>
</reference>
<dbReference type="InterPro" id="IPR025435">
    <property type="entry name" value="YfhD-like"/>
</dbReference>
<evidence type="ECO:0000313" key="2">
    <source>
        <dbReference type="EMBL" id="MBB6511365.1"/>
    </source>
</evidence>
<dbReference type="AlphaFoldDB" id="A0A841RJJ4"/>
<dbReference type="RefSeq" id="WP_184243507.1">
    <property type="nucleotide sequence ID" value="NZ_BAAACU010000022.1"/>
</dbReference>
<organism evidence="2 3">
    <name type="scientific">Gracilibacillus halotolerans</name>
    <dbReference type="NCBI Taxonomy" id="74386"/>
    <lineage>
        <taxon>Bacteria</taxon>
        <taxon>Bacillati</taxon>
        <taxon>Bacillota</taxon>
        <taxon>Bacilli</taxon>
        <taxon>Bacillales</taxon>
        <taxon>Bacillaceae</taxon>
        <taxon>Gracilibacillus</taxon>
    </lineage>
</organism>
<evidence type="ECO:0000256" key="1">
    <source>
        <dbReference type="SAM" id="MobiDB-lite"/>
    </source>
</evidence>
<keyword evidence="3" id="KW-1185">Reference proteome</keyword>
<proteinExistence type="predicted"/>
<dbReference type="EMBL" id="JACHON010000001">
    <property type="protein sequence ID" value="MBB6511365.1"/>
    <property type="molecule type" value="Genomic_DNA"/>
</dbReference>
<protein>
    <submittedName>
        <fullName evidence="2">Uncharacterized protein</fullName>
    </submittedName>
</protein>
<gene>
    <name evidence="2" type="ORF">GGQ92_000132</name>
</gene>
<evidence type="ECO:0000313" key="3">
    <source>
        <dbReference type="Proteomes" id="UP000572212"/>
    </source>
</evidence>
<comment type="caution">
    <text evidence="2">The sequence shown here is derived from an EMBL/GenBank/DDBJ whole genome shotgun (WGS) entry which is preliminary data.</text>
</comment>
<sequence>MGRDEHHRKKGRSILAQTPKNQLRKRDDVEIAKEFDLHEDTMKDFYKKL</sequence>
<feature type="region of interest" description="Disordered" evidence="1">
    <location>
        <begin position="1"/>
        <end position="27"/>
    </location>
</feature>
<feature type="compositionally biased region" description="Basic residues" evidence="1">
    <location>
        <begin position="1"/>
        <end position="12"/>
    </location>
</feature>
<dbReference type="Pfam" id="PF14151">
    <property type="entry name" value="YfhD"/>
    <property type="match status" value="1"/>
</dbReference>